<gene>
    <name evidence="1" type="ORF">LSTR_LSTR007447</name>
</gene>
<dbReference type="InParanoid" id="A0A482X2Y2"/>
<protein>
    <submittedName>
        <fullName evidence="1">Uncharacterized protein</fullName>
    </submittedName>
</protein>
<proteinExistence type="predicted"/>
<comment type="caution">
    <text evidence="1">The sequence shown here is derived from an EMBL/GenBank/DDBJ whole genome shotgun (WGS) entry which is preliminary data.</text>
</comment>
<sequence>MRDIMWIFSAVAFVVLSHQLVTCFPFPTLLSPFPSPFSSFSSFPSLPSLPSPSSFSFQPVAFATVPLTSPLGSISYSTKPSCKTLDENFEDSAYPSVDINISDVAKLENVYSTELCTGADKTPYYRLKTTANVVTKSGVKSSKYVIYSYPKGDDDKPDLSRKIGQESGAGAAAGMAASSVMSLTF</sequence>
<organism evidence="1 2">
    <name type="scientific">Laodelphax striatellus</name>
    <name type="common">Small brown planthopper</name>
    <name type="synonym">Delphax striatella</name>
    <dbReference type="NCBI Taxonomy" id="195883"/>
    <lineage>
        <taxon>Eukaryota</taxon>
        <taxon>Metazoa</taxon>
        <taxon>Ecdysozoa</taxon>
        <taxon>Arthropoda</taxon>
        <taxon>Hexapoda</taxon>
        <taxon>Insecta</taxon>
        <taxon>Pterygota</taxon>
        <taxon>Neoptera</taxon>
        <taxon>Paraneoptera</taxon>
        <taxon>Hemiptera</taxon>
        <taxon>Auchenorrhyncha</taxon>
        <taxon>Fulgoroidea</taxon>
        <taxon>Delphacidae</taxon>
        <taxon>Criomorphinae</taxon>
        <taxon>Laodelphax</taxon>
    </lineage>
</organism>
<dbReference type="EMBL" id="QKKF02018737">
    <property type="protein sequence ID" value="RZF40247.1"/>
    <property type="molecule type" value="Genomic_DNA"/>
</dbReference>
<reference evidence="1 2" key="1">
    <citation type="journal article" date="2017" name="Gigascience">
        <title>Genome sequence of the small brown planthopper, Laodelphax striatellus.</title>
        <authorList>
            <person name="Zhu J."/>
            <person name="Jiang F."/>
            <person name="Wang X."/>
            <person name="Yang P."/>
            <person name="Bao Y."/>
            <person name="Zhao W."/>
            <person name="Wang W."/>
            <person name="Lu H."/>
            <person name="Wang Q."/>
            <person name="Cui N."/>
            <person name="Li J."/>
            <person name="Chen X."/>
            <person name="Luo L."/>
            <person name="Yu J."/>
            <person name="Kang L."/>
            <person name="Cui F."/>
        </authorList>
    </citation>
    <scope>NUCLEOTIDE SEQUENCE [LARGE SCALE GENOMIC DNA]</scope>
    <source>
        <strain evidence="1">Lst14</strain>
    </source>
</reference>
<evidence type="ECO:0000313" key="1">
    <source>
        <dbReference type="EMBL" id="RZF40247.1"/>
    </source>
</evidence>
<evidence type="ECO:0000313" key="2">
    <source>
        <dbReference type="Proteomes" id="UP000291343"/>
    </source>
</evidence>
<dbReference type="AlphaFoldDB" id="A0A482X2Y2"/>
<name>A0A482X2Y2_LAOST</name>
<keyword evidence="2" id="KW-1185">Reference proteome</keyword>
<dbReference type="OrthoDB" id="6637708at2759"/>
<accession>A0A482X2Y2</accession>
<dbReference type="Proteomes" id="UP000291343">
    <property type="component" value="Unassembled WGS sequence"/>
</dbReference>